<dbReference type="GO" id="GO:0016020">
    <property type="term" value="C:membrane"/>
    <property type="evidence" value="ECO:0007669"/>
    <property type="project" value="UniProtKB-SubCell"/>
</dbReference>
<evidence type="ECO:0000256" key="3">
    <source>
        <dbReference type="ARBA" id="ARBA00022692"/>
    </source>
</evidence>
<evidence type="ECO:0000313" key="7">
    <source>
        <dbReference type="EMBL" id="KKQ45728.1"/>
    </source>
</evidence>
<reference evidence="7 8" key="1">
    <citation type="journal article" date="2015" name="Nature">
        <title>rRNA introns, odd ribosomes, and small enigmatic genomes across a large radiation of phyla.</title>
        <authorList>
            <person name="Brown C.T."/>
            <person name="Hug L.A."/>
            <person name="Thomas B.C."/>
            <person name="Sharon I."/>
            <person name="Castelle C.J."/>
            <person name="Singh A."/>
            <person name="Wilkins M.J."/>
            <person name="Williams K.H."/>
            <person name="Banfield J.F."/>
        </authorList>
    </citation>
    <scope>NUCLEOTIDE SEQUENCE [LARGE SCALE GENOMIC DNA]</scope>
</reference>
<dbReference type="Proteomes" id="UP000034603">
    <property type="component" value="Unassembled WGS sequence"/>
</dbReference>
<dbReference type="EMBL" id="LBTR01000010">
    <property type="protein sequence ID" value="KKQ45728.1"/>
    <property type="molecule type" value="Genomic_DNA"/>
</dbReference>
<comment type="subcellular location">
    <subcellularLocation>
        <location evidence="1">Membrane</location>
        <topology evidence="1">Single-pass membrane protein</topology>
    </subcellularLocation>
</comment>
<sequence length="216" mass="23749">MNLESTLVSESLWLTKVVINMGILLIPLLVLLAIAAWVISLYNFFVASKARIKAAVQEIGNQLKRQADLIPNLEESAKGYLSHEKGIYKDLTDARKQITEAVKSGNLQKMADAGSKLASVLPGIQVLVESNPELKADGVVTKLMDELRDTSDKVMYARRLVIDLTADFNVKRVSFPSSIIANIFKFEEQPGLITPTEGEHVSVSATELKSPKVKLN</sequence>
<dbReference type="SUPFAM" id="SSF140478">
    <property type="entry name" value="LemA-like"/>
    <property type="match status" value="1"/>
</dbReference>
<dbReference type="InterPro" id="IPR023353">
    <property type="entry name" value="LemA-like_dom_sf"/>
</dbReference>
<name>A0A0G0HRE9_9BACT</name>
<evidence type="ECO:0000256" key="6">
    <source>
        <dbReference type="SAM" id="Phobius"/>
    </source>
</evidence>
<keyword evidence="5 6" id="KW-0472">Membrane</keyword>
<dbReference type="Pfam" id="PF04011">
    <property type="entry name" value="LemA"/>
    <property type="match status" value="1"/>
</dbReference>
<dbReference type="InterPro" id="IPR007156">
    <property type="entry name" value="MamQ_LemA"/>
</dbReference>
<dbReference type="PANTHER" id="PTHR34478:SF2">
    <property type="entry name" value="MEMBRANE PROTEIN"/>
    <property type="match status" value="1"/>
</dbReference>
<evidence type="ECO:0000256" key="2">
    <source>
        <dbReference type="ARBA" id="ARBA00008854"/>
    </source>
</evidence>
<dbReference type="Gene3D" id="1.20.1440.20">
    <property type="entry name" value="LemA-like domain"/>
    <property type="match status" value="1"/>
</dbReference>
<comment type="similarity">
    <text evidence="2">Belongs to the LemA family.</text>
</comment>
<protein>
    <submittedName>
        <fullName evidence="7">LemA protein</fullName>
    </submittedName>
</protein>
<dbReference type="AlphaFoldDB" id="A0A0G0HRE9"/>
<evidence type="ECO:0000256" key="4">
    <source>
        <dbReference type="ARBA" id="ARBA00022989"/>
    </source>
</evidence>
<keyword evidence="3 6" id="KW-0812">Transmembrane</keyword>
<evidence type="ECO:0000256" key="1">
    <source>
        <dbReference type="ARBA" id="ARBA00004167"/>
    </source>
</evidence>
<gene>
    <name evidence="7" type="ORF">US62_C0010G0013</name>
</gene>
<proteinExistence type="inferred from homology"/>
<dbReference type="PANTHER" id="PTHR34478">
    <property type="entry name" value="PROTEIN LEMA"/>
    <property type="match status" value="1"/>
</dbReference>
<feature type="transmembrane region" description="Helical" evidence="6">
    <location>
        <begin position="20"/>
        <end position="45"/>
    </location>
</feature>
<comment type="caution">
    <text evidence="7">The sequence shown here is derived from an EMBL/GenBank/DDBJ whole genome shotgun (WGS) entry which is preliminary data.</text>
</comment>
<organism evidence="7 8">
    <name type="scientific">Candidatus Woesebacteria bacterium GW2011_GWA1_37_8</name>
    <dbReference type="NCBI Taxonomy" id="1618546"/>
    <lineage>
        <taxon>Bacteria</taxon>
        <taxon>Candidatus Woeseibacteriota</taxon>
    </lineage>
</organism>
<evidence type="ECO:0000256" key="5">
    <source>
        <dbReference type="ARBA" id="ARBA00023136"/>
    </source>
</evidence>
<accession>A0A0G0HRE9</accession>
<keyword evidence="4 6" id="KW-1133">Transmembrane helix</keyword>
<evidence type="ECO:0000313" key="8">
    <source>
        <dbReference type="Proteomes" id="UP000034603"/>
    </source>
</evidence>